<dbReference type="PANTHER" id="PTHR11129">
    <property type="entry name" value="PROTEIN FARNESYLTRANSFERASE ALPHA SUBUNIT/RAB GERANYLGERANYL TRANSFERASE ALPHA SUBUNIT"/>
    <property type="match status" value="1"/>
</dbReference>
<reference evidence="14 15" key="1">
    <citation type="journal article" date="2009" name="Science">
        <title>Green evolution and dynamic adaptations revealed by genomes of the marine picoeukaryotes Micromonas.</title>
        <authorList>
            <person name="Worden A.Z."/>
            <person name="Lee J.H."/>
            <person name="Mock T."/>
            <person name="Rouze P."/>
            <person name="Simmons M.P."/>
            <person name="Aerts A.L."/>
            <person name="Allen A.E."/>
            <person name="Cuvelier M.L."/>
            <person name="Derelle E."/>
            <person name="Everett M.V."/>
            <person name="Foulon E."/>
            <person name="Grimwood J."/>
            <person name="Gundlach H."/>
            <person name="Henrissat B."/>
            <person name="Napoli C."/>
            <person name="McDonald S.M."/>
            <person name="Parker M.S."/>
            <person name="Rombauts S."/>
            <person name="Salamov A."/>
            <person name="Von Dassow P."/>
            <person name="Badger J.H."/>
            <person name="Coutinho P.M."/>
            <person name="Demir E."/>
            <person name="Dubchak I."/>
            <person name="Gentemann C."/>
            <person name="Eikrem W."/>
            <person name="Gready J.E."/>
            <person name="John U."/>
            <person name="Lanier W."/>
            <person name="Lindquist E.A."/>
            <person name="Lucas S."/>
            <person name="Mayer K.F."/>
            <person name="Moreau H."/>
            <person name="Not F."/>
            <person name="Otillar R."/>
            <person name="Panaud O."/>
            <person name="Pangilinan J."/>
            <person name="Paulsen I."/>
            <person name="Piegu B."/>
            <person name="Poliakov A."/>
            <person name="Robbens S."/>
            <person name="Schmutz J."/>
            <person name="Toulza E."/>
            <person name="Wyss T."/>
            <person name="Zelensky A."/>
            <person name="Zhou K."/>
            <person name="Armbrust E.V."/>
            <person name="Bhattacharya D."/>
            <person name="Goodenough U.W."/>
            <person name="Van de Peer Y."/>
            <person name="Grigoriev I.V."/>
        </authorList>
    </citation>
    <scope>NUCLEOTIDE SEQUENCE [LARGE SCALE GENOMIC DNA]</scope>
    <source>
        <strain evidence="14 15">CCMP1545</strain>
    </source>
</reference>
<evidence type="ECO:0000256" key="9">
    <source>
        <dbReference type="ARBA" id="ARBA00040965"/>
    </source>
</evidence>
<dbReference type="EC" id="2.5.1.59" evidence="3"/>
<dbReference type="AlphaFoldDB" id="C1N9Y3"/>
<evidence type="ECO:0000313" key="15">
    <source>
        <dbReference type="Proteomes" id="UP000001876"/>
    </source>
</evidence>
<dbReference type="OrthoDB" id="272289at2759"/>
<keyword evidence="15" id="KW-1185">Reference proteome</keyword>
<protein>
    <recommendedName>
        <fullName evidence="9">Protein farnesyltransferase/geranylgeranyltransferase type-1 subunit alpha</fullName>
        <ecNumber evidence="4">2.5.1.58</ecNumber>
        <ecNumber evidence="3">2.5.1.59</ecNumber>
    </recommendedName>
    <alternativeName>
        <fullName evidence="12">CAAX farnesyltransferase subunit alpha</fullName>
    </alternativeName>
    <alternativeName>
        <fullName evidence="11">FTase-alpha</fullName>
    </alternativeName>
    <alternativeName>
        <fullName evidence="10">Ras proteins prenyltransferase subunit alpha</fullName>
    </alternativeName>
    <alternativeName>
        <fullName evidence="13">Type I protein geranyl-geranyltransferase subunit alpha</fullName>
    </alternativeName>
</protein>
<dbReference type="RefSeq" id="XP_003064812.1">
    <property type="nucleotide sequence ID" value="XM_003064766.1"/>
</dbReference>
<dbReference type="GO" id="GO:0005953">
    <property type="term" value="C:CAAX-protein geranylgeranyltransferase complex"/>
    <property type="evidence" value="ECO:0007669"/>
    <property type="project" value="TreeGrafter"/>
</dbReference>
<evidence type="ECO:0000313" key="14">
    <source>
        <dbReference type="EMBL" id="EEH51146.1"/>
    </source>
</evidence>
<evidence type="ECO:0000256" key="3">
    <source>
        <dbReference type="ARBA" id="ARBA00012700"/>
    </source>
</evidence>
<comment type="similarity">
    <text evidence="2">Belongs to the protein prenyltransferase subunit alpha family.</text>
</comment>
<keyword evidence="6" id="KW-0808">Transferase</keyword>
<accession>C1N9Y3</accession>
<dbReference type="Gene3D" id="1.25.40.120">
    <property type="entry name" value="Protein prenylyltransferase"/>
    <property type="match status" value="1"/>
</dbReference>
<dbReference type="KEGG" id="mpp:MICPUCDRAFT_23673"/>
<dbReference type="GO" id="GO:0004660">
    <property type="term" value="F:protein farnesyltransferase activity"/>
    <property type="evidence" value="ECO:0007669"/>
    <property type="project" value="UniProtKB-EC"/>
</dbReference>
<evidence type="ECO:0000256" key="13">
    <source>
        <dbReference type="ARBA" id="ARBA00043219"/>
    </source>
</evidence>
<evidence type="ECO:0000256" key="6">
    <source>
        <dbReference type="ARBA" id="ARBA00022679"/>
    </source>
</evidence>
<dbReference type="EC" id="2.5.1.58" evidence="4"/>
<evidence type="ECO:0000256" key="12">
    <source>
        <dbReference type="ARBA" id="ARBA00043086"/>
    </source>
</evidence>
<dbReference type="GO" id="GO:0005965">
    <property type="term" value="C:protein farnesyltransferase complex"/>
    <property type="evidence" value="ECO:0007669"/>
    <property type="project" value="TreeGrafter"/>
</dbReference>
<dbReference type="SUPFAM" id="SSF48439">
    <property type="entry name" value="Protein prenylyltransferase"/>
    <property type="match status" value="1"/>
</dbReference>
<evidence type="ECO:0000256" key="1">
    <source>
        <dbReference type="ARBA" id="ARBA00001946"/>
    </source>
</evidence>
<proteinExistence type="inferred from homology"/>
<dbReference type="GO" id="GO:0004662">
    <property type="term" value="F:CAAX-protein geranylgeranyltransferase activity"/>
    <property type="evidence" value="ECO:0007669"/>
    <property type="project" value="UniProtKB-EC"/>
</dbReference>
<organism evidence="15">
    <name type="scientific">Micromonas pusilla (strain CCMP1545)</name>
    <name type="common">Picoplanktonic green alga</name>
    <dbReference type="NCBI Taxonomy" id="564608"/>
    <lineage>
        <taxon>Eukaryota</taxon>
        <taxon>Viridiplantae</taxon>
        <taxon>Chlorophyta</taxon>
        <taxon>Mamiellophyceae</taxon>
        <taxon>Mamiellales</taxon>
        <taxon>Mamiellaceae</taxon>
        <taxon>Micromonas</taxon>
    </lineage>
</organism>
<keyword evidence="8" id="KW-0460">Magnesium</keyword>
<evidence type="ECO:0000256" key="4">
    <source>
        <dbReference type="ARBA" id="ARBA00012702"/>
    </source>
</evidence>
<evidence type="ECO:0000256" key="2">
    <source>
        <dbReference type="ARBA" id="ARBA00006734"/>
    </source>
</evidence>
<evidence type="ECO:0000256" key="7">
    <source>
        <dbReference type="ARBA" id="ARBA00022737"/>
    </source>
</evidence>
<gene>
    <name evidence="14" type="ORF">MICPUCDRAFT_23673</name>
</gene>
<dbReference type="Proteomes" id="UP000001876">
    <property type="component" value="Unassembled WGS sequence"/>
</dbReference>
<dbReference type="PROSITE" id="PS51147">
    <property type="entry name" value="PFTA"/>
    <property type="match status" value="3"/>
</dbReference>
<evidence type="ECO:0000256" key="10">
    <source>
        <dbReference type="ARBA" id="ARBA00041392"/>
    </source>
</evidence>
<feature type="non-terminal residue" evidence="14">
    <location>
        <position position="1"/>
    </location>
</feature>
<evidence type="ECO:0000256" key="8">
    <source>
        <dbReference type="ARBA" id="ARBA00022842"/>
    </source>
</evidence>
<dbReference type="InterPro" id="IPR002088">
    <property type="entry name" value="Prenyl_trans_a"/>
</dbReference>
<sequence length="151" mass="17411">YGTTLRSDERSERALRVTEHCIALNGADYTAWHRRWVLISDPQNLAKNPHALRDELAFAEKKALRTPKNYQVWNHVRLCVGAVGTAEAARRNLKVVEEALDADAKNYHAWSHRGWVVARFGLWEEEKAYASRMIDADVRNNSAWSARWHCV</sequence>
<evidence type="ECO:0000256" key="11">
    <source>
        <dbReference type="ARBA" id="ARBA00042436"/>
    </source>
</evidence>
<evidence type="ECO:0000256" key="5">
    <source>
        <dbReference type="ARBA" id="ARBA00022602"/>
    </source>
</evidence>
<dbReference type="EMBL" id="GG663752">
    <property type="protein sequence ID" value="EEH51146.1"/>
    <property type="molecule type" value="Genomic_DNA"/>
</dbReference>
<dbReference type="eggNOG" id="KOG0530">
    <property type="taxonomic scope" value="Eukaryota"/>
</dbReference>
<name>C1N9Y3_MICPC</name>
<dbReference type="STRING" id="564608.C1N9Y3"/>
<comment type="cofactor">
    <cofactor evidence="1">
        <name>Mg(2+)</name>
        <dbReference type="ChEBI" id="CHEBI:18420"/>
    </cofactor>
</comment>
<dbReference type="GeneID" id="9690138"/>
<keyword evidence="5" id="KW-0637">Prenyltransferase</keyword>
<dbReference type="Pfam" id="PF01239">
    <property type="entry name" value="PPTA"/>
    <property type="match status" value="4"/>
</dbReference>
<dbReference type="PANTHER" id="PTHR11129:SF1">
    <property type="entry name" value="PROTEIN FARNESYLTRANSFERASE_GERANYLGERANYLTRANSFERASE TYPE-1 SUBUNIT ALPHA"/>
    <property type="match status" value="1"/>
</dbReference>
<feature type="non-terminal residue" evidence="14">
    <location>
        <position position="151"/>
    </location>
</feature>
<keyword evidence="7" id="KW-0677">Repeat</keyword>